<dbReference type="Proteomes" id="UP000694844">
    <property type="component" value="Chromosome 8"/>
</dbReference>
<organism evidence="3 4">
    <name type="scientific">Crassostrea virginica</name>
    <name type="common">Eastern oyster</name>
    <dbReference type="NCBI Taxonomy" id="6565"/>
    <lineage>
        <taxon>Eukaryota</taxon>
        <taxon>Metazoa</taxon>
        <taxon>Spiralia</taxon>
        <taxon>Lophotrochozoa</taxon>
        <taxon>Mollusca</taxon>
        <taxon>Bivalvia</taxon>
        <taxon>Autobranchia</taxon>
        <taxon>Pteriomorphia</taxon>
        <taxon>Ostreida</taxon>
        <taxon>Ostreoidea</taxon>
        <taxon>Ostreidae</taxon>
        <taxon>Crassostrea</taxon>
    </lineage>
</organism>
<dbReference type="RefSeq" id="XP_022301688.1">
    <property type="nucleotide sequence ID" value="XM_022445980.1"/>
</dbReference>
<feature type="transmembrane region" description="Helical" evidence="1">
    <location>
        <begin position="584"/>
        <end position="607"/>
    </location>
</feature>
<feature type="domain" description="EB" evidence="2">
    <location>
        <begin position="293"/>
        <end position="345"/>
    </location>
</feature>
<sequence>MPYQHHGQHFCPDTRLLKYFWWFSVYLIRCIQCTQPPLYYLGEYGYRDVKLFLESKERCKFNPYEETNYFSAKTNAEEIPCKILLKNLWPGDEWYEVASHQVQYYGYGDKHTFMFTTEKCLTGGYRTIEMLILCEDPNVVNRGTCTNTSECNERELCRYQQSLQQKLCIPMRQLYNSCDIASCYNGECRDDSGEQISQCKQFYNPACGSKKKLYEECMVDDQCSGTPNATVCKEINHRKLCWCTTGYVADHHSLKCQQEKINLSETCETNLQCSSMDYASVCGKNNKCRCKKGYIDINRNCLPGNLSLGQTCLDDVQCKGTENGGNCLKGVCFCEKGFVIQNLRCLQDKRHFGDSCEAHIQCSGTENANVCGENKTCICNKHFVRIEGDCFPGNLSLGQSCTHNLQCTGTTHGERCLNGECFCEEGYVLQRLNCLLDKRHFGDLYEAHIQCSGTENVNVCGENKTCICNEHFVRTEGDCFPGNLSLGQSCTHNLQCTGTTHGERCLDGECFCEEGFVLQRLRCLPGNSSLGQSCTHNVQCTGTEHGEKCLNGECACEEGFVPQKDICIHVPNETNGNCIGKDNWLFASTGVGVFGTIMIYSTVLFVLKRRKSGKKRLTDCNSPKKSIRNIHYSVAEGIDLQCVHEPAQDFSADYNSIDNIYCELHQREKEQEFENVYDASQPHSSYRREGSETNLYTYNHLHEKPIGMAESIYDDPNAIPLSSFCTKPVEKF</sequence>
<dbReference type="KEGG" id="cvn:111109752"/>
<dbReference type="OrthoDB" id="6147356at2759"/>
<keyword evidence="3" id="KW-1185">Reference proteome</keyword>
<dbReference type="PANTHER" id="PTHR39069">
    <property type="entry name" value="ECDYSONE-INDUCIBLE GENE E1, ISOFORM A"/>
    <property type="match status" value="1"/>
</dbReference>
<keyword evidence="1" id="KW-0812">Transmembrane</keyword>
<keyword evidence="1" id="KW-0472">Membrane</keyword>
<dbReference type="InterPro" id="IPR006149">
    <property type="entry name" value="EB_dom"/>
</dbReference>
<evidence type="ECO:0000256" key="1">
    <source>
        <dbReference type="SAM" id="Phobius"/>
    </source>
</evidence>
<evidence type="ECO:0000313" key="4">
    <source>
        <dbReference type="RefSeq" id="XP_022301688.1"/>
    </source>
</evidence>
<dbReference type="AlphaFoldDB" id="A0A8B8BEN4"/>
<protein>
    <submittedName>
        <fullName evidence="4">Tenascin-like isoform X1</fullName>
    </submittedName>
</protein>
<gene>
    <name evidence="4" type="primary">LOC111109752</name>
</gene>
<dbReference type="Pfam" id="PF01683">
    <property type="entry name" value="EB"/>
    <property type="match status" value="3"/>
</dbReference>
<keyword evidence="1" id="KW-1133">Transmembrane helix</keyword>
<feature type="domain" description="EB" evidence="2">
    <location>
        <begin position="379"/>
        <end position="434"/>
    </location>
</feature>
<dbReference type="PANTHER" id="PTHR39069:SF8">
    <property type="entry name" value="FI17111P1"/>
    <property type="match status" value="1"/>
</dbReference>
<dbReference type="GeneID" id="111109752"/>
<feature type="domain" description="EB" evidence="2">
    <location>
        <begin position="522"/>
        <end position="567"/>
    </location>
</feature>
<evidence type="ECO:0000259" key="2">
    <source>
        <dbReference type="Pfam" id="PF01683"/>
    </source>
</evidence>
<accession>A0A8B8BEN4</accession>
<proteinExistence type="predicted"/>
<evidence type="ECO:0000313" key="3">
    <source>
        <dbReference type="Proteomes" id="UP000694844"/>
    </source>
</evidence>
<reference evidence="4" key="1">
    <citation type="submission" date="2025-08" db="UniProtKB">
        <authorList>
            <consortium name="RefSeq"/>
        </authorList>
    </citation>
    <scope>IDENTIFICATION</scope>
    <source>
        <tissue evidence="4">Whole sample</tissue>
    </source>
</reference>
<name>A0A8B8BEN4_CRAVI</name>